<reference evidence="9" key="1">
    <citation type="submission" date="2023-07" db="EMBL/GenBank/DDBJ databases">
        <title>Degradation of tert-butanol by M. austroafricanum TBA100.</title>
        <authorList>
            <person name="Helbich S."/>
            <person name="Vainshtein Y."/>
        </authorList>
    </citation>
    <scope>NUCLEOTIDE SEQUENCE</scope>
    <source>
        <strain evidence="9">TBA100</strain>
    </source>
</reference>
<feature type="transmembrane region" description="Helical" evidence="8">
    <location>
        <begin position="77"/>
        <end position="96"/>
    </location>
</feature>
<feature type="transmembrane region" description="Helical" evidence="8">
    <location>
        <begin position="194"/>
        <end position="210"/>
    </location>
</feature>
<comment type="similarity">
    <text evidence="2">Belongs to the AzlC family.</text>
</comment>
<dbReference type="RefSeq" id="WP_301161295.1">
    <property type="nucleotide sequence ID" value="NZ_JAUHTC010000021.1"/>
</dbReference>
<sequence>MTEARQDAAPGGGSSRRALRSGAIAMLPILIGIAPFAAVAGLAGTHNGFTVLETAAFSLFAFAGAAQVAALDLIGNGAGAGVVIATALIINVRFIVYSATLAPMFSDASVKQRVAGSYLLVDHAIPLTLTRTAEWTRRDKIAFYFGACLVFWCTWQVCSFVGSFLGSLPNTGVVAFAVPISFLALLAPQLADRPRLFAAIVAAVVAVAGADLPANLGMMLGTFAGIATGVAFGWRAAGEKSAS</sequence>
<evidence type="ECO:0000256" key="3">
    <source>
        <dbReference type="ARBA" id="ARBA00022448"/>
    </source>
</evidence>
<feature type="transmembrane region" description="Helical" evidence="8">
    <location>
        <begin position="23"/>
        <end position="44"/>
    </location>
</feature>
<dbReference type="Pfam" id="PF03591">
    <property type="entry name" value="AzlC"/>
    <property type="match status" value="1"/>
</dbReference>
<gene>
    <name evidence="9" type="ORF">QYF68_04905</name>
</gene>
<keyword evidence="3" id="KW-0813">Transport</keyword>
<evidence type="ECO:0000256" key="5">
    <source>
        <dbReference type="ARBA" id="ARBA00022692"/>
    </source>
</evidence>
<keyword evidence="6 8" id="KW-1133">Transmembrane helix</keyword>
<evidence type="ECO:0000256" key="6">
    <source>
        <dbReference type="ARBA" id="ARBA00022989"/>
    </source>
</evidence>
<keyword evidence="10" id="KW-1185">Reference proteome</keyword>
<feature type="transmembrane region" description="Helical" evidence="8">
    <location>
        <begin position="141"/>
        <end position="162"/>
    </location>
</feature>
<accession>A0ABT8H8S9</accession>
<evidence type="ECO:0000256" key="2">
    <source>
        <dbReference type="ARBA" id="ARBA00010735"/>
    </source>
</evidence>
<proteinExistence type="inferred from homology"/>
<dbReference type="InterPro" id="IPR011606">
    <property type="entry name" value="Brnchd-chn_aa_trnsp_permease"/>
</dbReference>
<evidence type="ECO:0000256" key="4">
    <source>
        <dbReference type="ARBA" id="ARBA00022475"/>
    </source>
</evidence>
<protein>
    <submittedName>
        <fullName evidence="9">AzlC family ABC transporter permease</fullName>
    </submittedName>
</protein>
<dbReference type="PANTHER" id="PTHR34979:SF1">
    <property type="entry name" value="INNER MEMBRANE PROTEIN YGAZ"/>
    <property type="match status" value="1"/>
</dbReference>
<evidence type="ECO:0000256" key="1">
    <source>
        <dbReference type="ARBA" id="ARBA00004651"/>
    </source>
</evidence>
<evidence type="ECO:0000313" key="9">
    <source>
        <dbReference type="EMBL" id="MDN4517164.1"/>
    </source>
</evidence>
<feature type="transmembrane region" description="Helical" evidence="8">
    <location>
        <begin position="168"/>
        <end position="187"/>
    </location>
</feature>
<comment type="subcellular location">
    <subcellularLocation>
        <location evidence="1">Cell membrane</location>
        <topology evidence="1">Multi-pass membrane protein</topology>
    </subcellularLocation>
</comment>
<evidence type="ECO:0000256" key="8">
    <source>
        <dbReference type="SAM" id="Phobius"/>
    </source>
</evidence>
<dbReference type="EMBL" id="JAUHTC010000021">
    <property type="protein sequence ID" value="MDN4517164.1"/>
    <property type="molecule type" value="Genomic_DNA"/>
</dbReference>
<evidence type="ECO:0000256" key="7">
    <source>
        <dbReference type="ARBA" id="ARBA00023136"/>
    </source>
</evidence>
<feature type="transmembrane region" description="Helical" evidence="8">
    <location>
        <begin position="216"/>
        <end position="237"/>
    </location>
</feature>
<keyword evidence="5 8" id="KW-0812">Transmembrane</keyword>
<organism evidence="9 10">
    <name type="scientific">Mycolicibacterium austroafricanum</name>
    <name type="common">Mycobacterium austroafricanum</name>
    <dbReference type="NCBI Taxonomy" id="39687"/>
    <lineage>
        <taxon>Bacteria</taxon>
        <taxon>Bacillati</taxon>
        <taxon>Actinomycetota</taxon>
        <taxon>Actinomycetes</taxon>
        <taxon>Mycobacteriales</taxon>
        <taxon>Mycobacteriaceae</taxon>
        <taxon>Mycolicibacterium</taxon>
    </lineage>
</organism>
<comment type="caution">
    <text evidence="9">The sequence shown here is derived from an EMBL/GenBank/DDBJ whole genome shotgun (WGS) entry which is preliminary data.</text>
</comment>
<keyword evidence="4" id="KW-1003">Cell membrane</keyword>
<name>A0ABT8H8S9_MYCAO</name>
<keyword evidence="7 8" id="KW-0472">Membrane</keyword>
<evidence type="ECO:0000313" key="10">
    <source>
        <dbReference type="Proteomes" id="UP001172687"/>
    </source>
</evidence>
<dbReference type="Proteomes" id="UP001172687">
    <property type="component" value="Unassembled WGS sequence"/>
</dbReference>
<dbReference type="PANTHER" id="PTHR34979">
    <property type="entry name" value="INNER MEMBRANE PROTEIN YGAZ"/>
    <property type="match status" value="1"/>
</dbReference>